<evidence type="ECO:0000256" key="2">
    <source>
        <dbReference type="ARBA" id="ARBA00022723"/>
    </source>
</evidence>
<protein>
    <recommendedName>
        <fullName evidence="7">Cytochrome P450</fullName>
    </recommendedName>
</protein>
<reference evidence="5 6" key="1">
    <citation type="submission" date="2023-01" db="EMBL/GenBank/DDBJ databases">
        <title>Analysis of 21 Apiospora genomes using comparative genomics revels a genus with tremendous synthesis potential of carbohydrate active enzymes and secondary metabolites.</title>
        <authorList>
            <person name="Sorensen T."/>
        </authorList>
    </citation>
    <scope>NUCLEOTIDE SEQUENCE [LARGE SCALE GENOMIC DNA]</scope>
    <source>
        <strain evidence="5 6">CBS 24483</strain>
    </source>
</reference>
<proteinExistence type="predicted"/>
<comment type="caution">
    <text evidence="5">The sequence shown here is derived from an EMBL/GenBank/DDBJ whole genome shotgun (WGS) entry which is preliminary data.</text>
</comment>
<keyword evidence="1" id="KW-0349">Heme</keyword>
<keyword evidence="4" id="KW-0472">Membrane</keyword>
<dbReference type="Gene3D" id="1.10.630.10">
    <property type="entry name" value="Cytochrome P450"/>
    <property type="match status" value="1"/>
</dbReference>
<keyword evidence="6" id="KW-1185">Reference proteome</keyword>
<keyword evidence="3" id="KW-0408">Iron</keyword>
<keyword evidence="4" id="KW-1133">Transmembrane helix</keyword>
<dbReference type="PANTHER" id="PTHR24305:SF78">
    <property type="entry name" value="P450, PUTATIVE (EUROFUNG)-RELATED"/>
    <property type="match status" value="1"/>
</dbReference>
<evidence type="ECO:0000256" key="1">
    <source>
        <dbReference type="ARBA" id="ARBA00022617"/>
    </source>
</evidence>
<dbReference type="InterPro" id="IPR036396">
    <property type="entry name" value="Cyt_P450_sf"/>
</dbReference>
<dbReference type="PRINTS" id="PR00385">
    <property type="entry name" value="P450"/>
</dbReference>
<name>A0ABR1QMH0_9PEZI</name>
<dbReference type="PRINTS" id="PR00463">
    <property type="entry name" value="EP450I"/>
</dbReference>
<keyword evidence="4" id="KW-0812">Transmembrane</keyword>
<evidence type="ECO:0000313" key="5">
    <source>
        <dbReference type="EMBL" id="KAK7959382.1"/>
    </source>
</evidence>
<dbReference type="InterPro" id="IPR002401">
    <property type="entry name" value="Cyt_P450_E_grp-I"/>
</dbReference>
<dbReference type="InterPro" id="IPR050121">
    <property type="entry name" value="Cytochrome_P450_monoxygenase"/>
</dbReference>
<dbReference type="PANTHER" id="PTHR24305">
    <property type="entry name" value="CYTOCHROME P450"/>
    <property type="match status" value="1"/>
</dbReference>
<dbReference type="Proteomes" id="UP001391051">
    <property type="component" value="Unassembled WGS sequence"/>
</dbReference>
<sequence>MASLFTAAAWPSVTHLTTLFVAGVGSHHLIRPFEIDNYPLTICGAYLASLGAAFLIYFRSVVGLDAWTAATHTLVLSVAFNAGLVSSLLIYRVFFHRLHRFPGPFAAKVSRLYAARASADGLQMHLATQRLHDEYGDFVRTGPRHLSILRPAAIPAIYGPATKCVRSPWYNAHPGGLDDLSLLQTRDPEAHRRRKKLWERGLSFKGMRYSCPVPLQSYEPRVRAKADLLLTRLDENAGKPIDMTMYGMFYGFDVMGEVGFSKDFNMLNSQKEHPAIVALHNSLSILSIVGGSLPWLLGMLTRIPGASAGYQEFIEWCGGELQARRKAYKQEKAMNNQDPSDVVSWLIKGEEEGEIGAPRSNLAWQEEARLLIVAGSDTTSTVLTNTLYFLASNPEIYHKLQDLVDAALKADGGNTAEVTHEKIKDIAYLDWLVQETLRLKPAVPSGVTRLTPPEGLQIDEVRVPGDTIVVVPMHSIQRDARYWGGGGDGGDNEADAAAYRPERWAALSTEKAAWMAFNRGAGVCPGKNLAFMELRLVLAKIASRFEVPRFAPGFDAEAFDRGAEDRFTMHLLELQLVFTLR</sequence>
<feature type="transmembrane region" description="Helical" evidence="4">
    <location>
        <begin position="12"/>
        <end position="30"/>
    </location>
</feature>
<evidence type="ECO:0008006" key="7">
    <source>
        <dbReference type="Google" id="ProtNLM"/>
    </source>
</evidence>
<dbReference type="Pfam" id="PF00067">
    <property type="entry name" value="p450"/>
    <property type="match status" value="1"/>
</dbReference>
<dbReference type="InterPro" id="IPR001128">
    <property type="entry name" value="Cyt_P450"/>
</dbReference>
<dbReference type="RefSeq" id="XP_066703085.1">
    <property type="nucleotide sequence ID" value="XM_066840458.1"/>
</dbReference>
<dbReference type="CDD" id="cd11061">
    <property type="entry name" value="CYP67-like"/>
    <property type="match status" value="1"/>
</dbReference>
<accession>A0ABR1QMH0</accession>
<organism evidence="5 6">
    <name type="scientific">Apiospora aurea</name>
    <dbReference type="NCBI Taxonomy" id="335848"/>
    <lineage>
        <taxon>Eukaryota</taxon>
        <taxon>Fungi</taxon>
        <taxon>Dikarya</taxon>
        <taxon>Ascomycota</taxon>
        <taxon>Pezizomycotina</taxon>
        <taxon>Sordariomycetes</taxon>
        <taxon>Xylariomycetidae</taxon>
        <taxon>Amphisphaeriales</taxon>
        <taxon>Apiosporaceae</taxon>
        <taxon>Apiospora</taxon>
    </lineage>
</organism>
<gene>
    <name evidence="5" type="ORF">PG986_004236</name>
</gene>
<dbReference type="EMBL" id="JAQQWE010000003">
    <property type="protein sequence ID" value="KAK7959382.1"/>
    <property type="molecule type" value="Genomic_DNA"/>
</dbReference>
<feature type="transmembrane region" description="Helical" evidence="4">
    <location>
        <begin position="37"/>
        <end position="58"/>
    </location>
</feature>
<evidence type="ECO:0000256" key="4">
    <source>
        <dbReference type="SAM" id="Phobius"/>
    </source>
</evidence>
<keyword evidence="2" id="KW-0479">Metal-binding</keyword>
<evidence type="ECO:0000256" key="3">
    <source>
        <dbReference type="ARBA" id="ARBA00023004"/>
    </source>
</evidence>
<dbReference type="GeneID" id="92073520"/>
<feature type="transmembrane region" description="Helical" evidence="4">
    <location>
        <begin position="70"/>
        <end position="91"/>
    </location>
</feature>
<evidence type="ECO:0000313" key="6">
    <source>
        <dbReference type="Proteomes" id="UP001391051"/>
    </source>
</evidence>
<dbReference type="SUPFAM" id="SSF48264">
    <property type="entry name" value="Cytochrome P450"/>
    <property type="match status" value="1"/>
</dbReference>